<dbReference type="RefSeq" id="WP_045133050.1">
    <property type="nucleotide sequence ID" value="NZ_JZSX01000014.1"/>
</dbReference>
<dbReference type="EMBL" id="PYOY01000005">
    <property type="protein sequence ID" value="PSX07359.1"/>
    <property type="molecule type" value="Genomic_DNA"/>
</dbReference>
<accession>A0A855SBY7</accession>
<feature type="transmembrane region" description="Helical" evidence="1">
    <location>
        <begin position="108"/>
        <end position="133"/>
    </location>
</feature>
<dbReference type="AlphaFoldDB" id="A0A855SBY7"/>
<feature type="transmembrane region" description="Helical" evidence="1">
    <location>
        <begin position="58"/>
        <end position="79"/>
    </location>
</feature>
<name>A0A855SBY7_PHOAN</name>
<dbReference type="GeneID" id="61229759"/>
<sequence length="157" mass="18224">MEYAQEYSKKEKAVRILAGVFVGSVIYFLHTIWLIPIINDVVSRPHCFEWLDFNLADYFWYLVMVGVPLFAFTMSWILIPRGIAGIRERRFPPKAVKVYRPTKVKTGFLAWLISAMHLLIPFVFLILAAWGYLQAAHFPTFNKQALDLNLCIKDSTH</sequence>
<protein>
    <submittedName>
        <fullName evidence="2">Uncharacterized protein</fullName>
    </submittedName>
</protein>
<reference evidence="2 3" key="1">
    <citation type="submission" date="2018-01" db="EMBL/GenBank/DDBJ databases">
        <title>Whole genome sequencing of Histamine producing bacteria.</title>
        <authorList>
            <person name="Butler K."/>
        </authorList>
    </citation>
    <scope>NUCLEOTIDE SEQUENCE [LARGE SCALE GENOMIC DNA]</scope>
    <source>
        <strain evidence="2 3">A2-1</strain>
    </source>
</reference>
<feature type="transmembrane region" description="Helical" evidence="1">
    <location>
        <begin position="16"/>
        <end position="38"/>
    </location>
</feature>
<keyword evidence="1" id="KW-1133">Transmembrane helix</keyword>
<evidence type="ECO:0000313" key="3">
    <source>
        <dbReference type="Proteomes" id="UP000241440"/>
    </source>
</evidence>
<gene>
    <name evidence="2" type="ORF">C0W41_12025</name>
</gene>
<proteinExistence type="predicted"/>
<evidence type="ECO:0000313" key="2">
    <source>
        <dbReference type="EMBL" id="PSX07359.1"/>
    </source>
</evidence>
<comment type="caution">
    <text evidence="2">The sequence shown here is derived from an EMBL/GenBank/DDBJ whole genome shotgun (WGS) entry which is preliminary data.</text>
</comment>
<organism evidence="2 3">
    <name type="scientific">Photobacterium angustum</name>
    <dbReference type="NCBI Taxonomy" id="661"/>
    <lineage>
        <taxon>Bacteria</taxon>
        <taxon>Pseudomonadati</taxon>
        <taxon>Pseudomonadota</taxon>
        <taxon>Gammaproteobacteria</taxon>
        <taxon>Vibrionales</taxon>
        <taxon>Vibrionaceae</taxon>
        <taxon>Photobacterium</taxon>
    </lineage>
</organism>
<dbReference type="Proteomes" id="UP000241440">
    <property type="component" value="Unassembled WGS sequence"/>
</dbReference>
<evidence type="ECO:0000256" key="1">
    <source>
        <dbReference type="SAM" id="Phobius"/>
    </source>
</evidence>
<keyword evidence="1" id="KW-0472">Membrane</keyword>
<keyword evidence="1" id="KW-0812">Transmembrane</keyword>